<dbReference type="GO" id="GO:0006412">
    <property type="term" value="P:translation"/>
    <property type="evidence" value="ECO:0007669"/>
    <property type="project" value="InterPro"/>
</dbReference>
<keyword evidence="2 5" id="KW-0689">Ribosomal protein</keyword>
<gene>
    <name evidence="5" type="primary">rps3</name>
    <name evidence="5" type="ORF">DicdiMp17</name>
</gene>
<evidence type="ECO:0000313" key="5">
    <source>
        <dbReference type="EMBL" id="QDB64126.1"/>
    </source>
</evidence>
<dbReference type="SUPFAM" id="SSF54821">
    <property type="entry name" value="Ribosomal protein S3 C-terminal domain"/>
    <property type="match status" value="1"/>
</dbReference>
<feature type="domain" description="Small ribosomal subunit protein uS3 C-terminal" evidence="4">
    <location>
        <begin position="197"/>
        <end position="275"/>
    </location>
</feature>
<evidence type="ECO:0000256" key="3">
    <source>
        <dbReference type="ARBA" id="ARBA00023274"/>
    </source>
</evidence>
<evidence type="ECO:0000256" key="1">
    <source>
        <dbReference type="ARBA" id="ARBA00010761"/>
    </source>
</evidence>
<protein>
    <submittedName>
        <fullName evidence="5">Ribosomal protein S3</fullName>
    </submittedName>
</protein>
<dbReference type="GO" id="GO:1990904">
    <property type="term" value="C:ribonucleoprotein complex"/>
    <property type="evidence" value="ECO:0007669"/>
    <property type="project" value="UniProtKB-KW"/>
</dbReference>
<organism evidence="5">
    <name type="scientific">Dictyopteris divaricata</name>
    <dbReference type="NCBI Taxonomy" id="156996"/>
    <lineage>
        <taxon>Eukaryota</taxon>
        <taxon>Sar</taxon>
        <taxon>Stramenopiles</taxon>
        <taxon>Ochrophyta</taxon>
        <taxon>PX clade</taxon>
        <taxon>Phaeophyceae</taxon>
        <taxon>Dictyotales</taxon>
        <taxon>Dictyotaceae</taxon>
        <taxon>Dictyopteris</taxon>
    </lineage>
</organism>
<name>A0A4Y5T7K4_9PHAE</name>
<dbReference type="InterPro" id="IPR001351">
    <property type="entry name" value="Ribosomal_uS3_C"/>
</dbReference>
<keyword evidence="5" id="KW-0496">Mitochondrion</keyword>
<dbReference type="Pfam" id="PF00189">
    <property type="entry name" value="Ribosomal_S3_C"/>
    <property type="match status" value="1"/>
</dbReference>
<dbReference type="AlphaFoldDB" id="A0A4Y5T7K4"/>
<dbReference type="InterPro" id="IPR036419">
    <property type="entry name" value="Ribosomal_S3_C_sf"/>
</dbReference>
<dbReference type="RefSeq" id="YP_009672641.1">
    <property type="nucleotide sequence ID" value="NC_043845.1"/>
</dbReference>
<dbReference type="GeneID" id="40880699"/>
<evidence type="ECO:0000256" key="2">
    <source>
        <dbReference type="ARBA" id="ARBA00022980"/>
    </source>
</evidence>
<dbReference type="GO" id="GO:0003735">
    <property type="term" value="F:structural constituent of ribosome"/>
    <property type="evidence" value="ECO:0007669"/>
    <property type="project" value="InterPro"/>
</dbReference>
<geneLocation type="mitochondrion" evidence="5"/>
<dbReference type="Gene3D" id="3.30.1140.32">
    <property type="entry name" value="Ribosomal protein S3, C-terminal domain"/>
    <property type="match status" value="1"/>
</dbReference>
<proteinExistence type="inferred from homology"/>
<reference evidence="5" key="1">
    <citation type="journal article" date="2019" name="J. Mol. Evol.">
        <title>Understanding the Evolution of Mitochondrial Genomes in Phaeophyceae Inferred from Mitogenomes of Ishige okamurae (Ishigeales) and Dictyopteris divaricata (Dictyotales).</title>
        <authorList>
            <person name="Liu F."/>
            <person name="Zhang Y."/>
            <person name="Bi Y."/>
            <person name="Chen W."/>
            <person name="Moejes F.W."/>
        </authorList>
    </citation>
    <scope>NUCLEOTIDE SEQUENCE</scope>
</reference>
<dbReference type="EMBL" id="MG940856">
    <property type="protein sequence ID" value="QDB64126.1"/>
    <property type="molecule type" value="Genomic_DNA"/>
</dbReference>
<keyword evidence="3" id="KW-0687">Ribonucleoprotein</keyword>
<dbReference type="GO" id="GO:0005840">
    <property type="term" value="C:ribosome"/>
    <property type="evidence" value="ECO:0007669"/>
    <property type="project" value="UniProtKB-KW"/>
</dbReference>
<accession>A0A4Y5T7K4</accession>
<sequence>MGQKTNPTALRPISDFYHGCPQWGVDQFNYITYQVKKLLRACCKNSEIYLNEVHLSLFHDFLLISCEFLNLHSEPNKKRRSRRFIENSITYRTKHSKKSWSTVLKRLYCAIRLIQTFTGQKRIKIRIKRIKMYTQSIPKRARQKTTFYTKGFNRSKFDYARSGMQLITLIMQNRATIDTLADFIRNNIRTRSRRRKHLDFLRFLKQGIEALETHKKIKGIKIQIKGRFGHKPKGRSKIWKMQLGPMPLGRFKASIKARYRQAQTKLGSVGIKTWIYIN</sequence>
<comment type="similarity">
    <text evidence="1">Belongs to the universal ribosomal protein uS3 family.</text>
</comment>
<evidence type="ECO:0000259" key="4">
    <source>
        <dbReference type="Pfam" id="PF00189"/>
    </source>
</evidence>